<accession>A0A3P7PCC9</accession>
<keyword evidence="1" id="KW-1133">Transmembrane helix</keyword>
<dbReference type="AlphaFoldDB" id="A0A3P7PCC9"/>
<dbReference type="OrthoDB" id="10394500at2759"/>
<keyword evidence="3" id="KW-1185">Reference proteome</keyword>
<name>A0A3P7PCC9_DIBLA</name>
<evidence type="ECO:0000256" key="1">
    <source>
        <dbReference type="SAM" id="Phobius"/>
    </source>
</evidence>
<dbReference type="Proteomes" id="UP000281553">
    <property type="component" value="Unassembled WGS sequence"/>
</dbReference>
<reference evidence="2 3" key="1">
    <citation type="submission" date="2018-11" db="EMBL/GenBank/DDBJ databases">
        <authorList>
            <consortium name="Pathogen Informatics"/>
        </authorList>
    </citation>
    <scope>NUCLEOTIDE SEQUENCE [LARGE SCALE GENOMIC DNA]</scope>
</reference>
<protein>
    <submittedName>
        <fullName evidence="2">Uncharacterized protein</fullName>
    </submittedName>
</protein>
<keyword evidence="1" id="KW-0812">Transmembrane</keyword>
<sequence length="147" mass="16860">MVSSAVLSLPLSVSLILRWMRCRFRLLYRTFGGIYALLLLTLTLVGLQVFGVLENLRAKPFQELLQMYRHSGVLITFQREIKSLTPQRPQRSFHPNFPYLHTSSDICVHVLDYGGSTLPAVVLIKSAVGHLEHRTVIRATWMREVRV</sequence>
<dbReference type="EMBL" id="UYRU01068607">
    <property type="protein sequence ID" value="VDN17879.1"/>
    <property type="molecule type" value="Genomic_DNA"/>
</dbReference>
<evidence type="ECO:0000313" key="2">
    <source>
        <dbReference type="EMBL" id="VDN17879.1"/>
    </source>
</evidence>
<gene>
    <name evidence="2" type="ORF">DILT_LOCUS13035</name>
</gene>
<organism evidence="2 3">
    <name type="scientific">Dibothriocephalus latus</name>
    <name type="common">Fish tapeworm</name>
    <name type="synonym">Diphyllobothrium latum</name>
    <dbReference type="NCBI Taxonomy" id="60516"/>
    <lineage>
        <taxon>Eukaryota</taxon>
        <taxon>Metazoa</taxon>
        <taxon>Spiralia</taxon>
        <taxon>Lophotrochozoa</taxon>
        <taxon>Platyhelminthes</taxon>
        <taxon>Cestoda</taxon>
        <taxon>Eucestoda</taxon>
        <taxon>Diphyllobothriidea</taxon>
        <taxon>Diphyllobothriidae</taxon>
        <taxon>Dibothriocephalus</taxon>
    </lineage>
</organism>
<feature type="transmembrane region" description="Helical" evidence="1">
    <location>
        <begin position="34"/>
        <end position="53"/>
    </location>
</feature>
<evidence type="ECO:0000313" key="3">
    <source>
        <dbReference type="Proteomes" id="UP000281553"/>
    </source>
</evidence>
<proteinExistence type="predicted"/>
<keyword evidence="1" id="KW-0472">Membrane</keyword>